<dbReference type="RefSeq" id="WP_349183199.1">
    <property type="nucleotide sequence ID" value="NZ_JBBNGS010000023.1"/>
</dbReference>
<dbReference type="EMBL" id="JBBNGS010000023">
    <property type="protein sequence ID" value="MEQ2638512.1"/>
    <property type="molecule type" value="Genomic_DNA"/>
</dbReference>
<sequence length="697" mass="74350">MASFEIILLLLGCMLASSVFGQVLPRVSLPLAQIALGAVVGTLVTQDPTEVLGDPEFFLVLFIAPLLFEESRHANKEALLRNWAPVTSLAAGLVVVTTLVVGLALHAAMPSIPLAAALALGAALGPTDAAAVAAMGADVTLTERQKSLLSGEALFNDASGVVCFEFAIAVAVGGAFSLSDATATFLLDFFGGVLVGLVLAVAVMFVLGRIRALGLETPTEFVLFEVCMPFATFLIAEGLGASGVLAVVSAGLLMRFYPSRLTPESSRHAVASENVWELLTFVINGSVFLLLGMKLPATLGPYWRATTGMGALRACGLVVLVTALVVGIRLVWVIALEWLHRKRKVRRLAALGGEVASTVAAGPSSVLLGKDLVRSALVTTLSGPKGAVTLSIMLTIPFVKASGMAFPARSLLVFIASGVILLTLLLANFVVPLLAPAAQPDGSDESLAKAKAKILRHVIKDLQSRVTPENQQAMRLAIRSYRDRLDLALDCQASPDTLRLLRVKAIAKQLAFVEERVGAGQTSRAVADRYENALEQLASTYESHRGFSGGRGRRTAHLLWVARSTTGSASEDERRELGQLHVAAERHAIDELRAMEPGLSDEERQAAHIIAGEHRAHLASFWLEPTGQSGPQHSPNLTARRARRRDAEIHARDIEAAALSLELEQIRLLHDAGELSTHAARELREEVYLLQMGLEAR</sequence>
<dbReference type="PANTHER" id="PTHR10110:SF86">
    <property type="entry name" value="SODIUM_HYDROGEN EXCHANGER 7"/>
    <property type="match status" value="1"/>
</dbReference>
<feature type="transmembrane region" description="Helical" evidence="10">
    <location>
        <begin position="83"/>
        <end position="105"/>
    </location>
</feature>
<evidence type="ECO:0000256" key="10">
    <source>
        <dbReference type="SAM" id="Phobius"/>
    </source>
</evidence>
<keyword evidence="9" id="KW-0739">Sodium transport</keyword>
<dbReference type="PANTHER" id="PTHR10110">
    <property type="entry name" value="SODIUM/HYDROGEN EXCHANGER"/>
    <property type="match status" value="1"/>
</dbReference>
<feature type="transmembrane region" description="Helical" evidence="10">
    <location>
        <begin position="381"/>
        <end position="399"/>
    </location>
</feature>
<accession>A0ABV1IHY7</accession>
<evidence type="ECO:0000259" key="11">
    <source>
        <dbReference type="Pfam" id="PF00999"/>
    </source>
</evidence>
<evidence type="ECO:0000256" key="6">
    <source>
        <dbReference type="ARBA" id="ARBA00023053"/>
    </source>
</evidence>
<keyword evidence="2" id="KW-0813">Transport</keyword>
<feature type="transmembrane region" description="Helical" evidence="10">
    <location>
        <begin position="230"/>
        <end position="254"/>
    </location>
</feature>
<feature type="domain" description="Cation/H+ exchanger transmembrane" evidence="11">
    <location>
        <begin position="17"/>
        <end position="432"/>
    </location>
</feature>
<comment type="caution">
    <text evidence="12">The sequence shown here is derived from an EMBL/GenBank/DDBJ whole genome shotgun (WGS) entry which is preliminary data.</text>
</comment>
<feature type="transmembrane region" description="Helical" evidence="10">
    <location>
        <begin position="348"/>
        <end position="369"/>
    </location>
</feature>
<dbReference type="InterPro" id="IPR018422">
    <property type="entry name" value="Cation/H_exchanger_CPA1"/>
</dbReference>
<feature type="transmembrane region" description="Helical" evidence="10">
    <location>
        <begin position="157"/>
        <end position="178"/>
    </location>
</feature>
<evidence type="ECO:0000256" key="8">
    <source>
        <dbReference type="ARBA" id="ARBA00023136"/>
    </source>
</evidence>
<keyword evidence="4 10" id="KW-0812">Transmembrane</keyword>
<keyword evidence="3" id="KW-1003">Cell membrane</keyword>
<evidence type="ECO:0000256" key="4">
    <source>
        <dbReference type="ARBA" id="ARBA00022692"/>
    </source>
</evidence>
<dbReference type="InterPro" id="IPR006153">
    <property type="entry name" value="Cation/H_exchanger_TM"/>
</dbReference>
<evidence type="ECO:0000313" key="12">
    <source>
        <dbReference type="EMBL" id="MEQ2638512.1"/>
    </source>
</evidence>
<feature type="transmembrane region" description="Helical" evidence="10">
    <location>
        <begin position="112"/>
        <end position="137"/>
    </location>
</feature>
<dbReference type="Proteomes" id="UP001478817">
    <property type="component" value="Unassembled WGS sequence"/>
</dbReference>
<keyword evidence="5 10" id="KW-1133">Transmembrane helix</keyword>
<comment type="subcellular location">
    <subcellularLocation>
        <location evidence="1">Cell membrane</location>
        <topology evidence="1">Multi-pass membrane protein</topology>
    </subcellularLocation>
</comment>
<keyword evidence="8 10" id="KW-0472">Membrane</keyword>
<dbReference type="Gene3D" id="6.10.140.1330">
    <property type="match status" value="1"/>
</dbReference>
<keyword evidence="7" id="KW-0406">Ion transport</keyword>
<evidence type="ECO:0000256" key="2">
    <source>
        <dbReference type="ARBA" id="ARBA00022448"/>
    </source>
</evidence>
<evidence type="ECO:0000256" key="3">
    <source>
        <dbReference type="ARBA" id="ARBA00022475"/>
    </source>
</evidence>
<name>A0ABV1IHY7_9ACTN</name>
<evidence type="ECO:0000256" key="7">
    <source>
        <dbReference type="ARBA" id="ARBA00023065"/>
    </source>
</evidence>
<reference evidence="12 13" key="1">
    <citation type="submission" date="2024-04" db="EMBL/GenBank/DDBJ databases">
        <title>Human intestinal bacterial collection.</title>
        <authorList>
            <person name="Pauvert C."/>
            <person name="Hitch T.C.A."/>
            <person name="Clavel T."/>
        </authorList>
    </citation>
    <scope>NUCLEOTIDE SEQUENCE [LARGE SCALE GENOMIC DNA]</scope>
    <source>
        <strain evidence="12 13">CLA-AA-H197</strain>
    </source>
</reference>
<keyword evidence="6" id="KW-0915">Sodium</keyword>
<evidence type="ECO:0000256" key="5">
    <source>
        <dbReference type="ARBA" id="ARBA00022989"/>
    </source>
</evidence>
<keyword evidence="13" id="KW-1185">Reference proteome</keyword>
<gene>
    <name evidence="12" type="ORF">AAAT05_09200</name>
</gene>
<feature type="transmembrane region" description="Helical" evidence="10">
    <location>
        <begin position="311"/>
        <end position="336"/>
    </location>
</feature>
<organism evidence="12 13">
    <name type="scientific">Paratractidigestivibacter faecalis</name>
    <dbReference type="NCBI Taxonomy" id="2292441"/>
    <lineage>
        <taxon>Bacteria</taxon>
        <taxon>Bacillati</taxon>
        <taxon>Actinomycetota</taxon>
        <taxon>Coriobacteriia</taxon>
        <taxon>Coriobacteriales</taxon>
        <taxon>Atopobiaceae</taxon>
        <taxon>Paratractidigestivibacter</taxon>
    </lineage>
</organism>
<evidence type="ECO:0000256" key="9">
    <source>
        <dbReference type="ARBA" id="ARBA00023201"/>
    </source>
</evidence>
<feature type="transmembrane region" description="Helical" evidence="10">
    <location>
        <begin position="185"/>
        <end position="210"/>
    </location>
</feature>
<proteinExistence type="predicted"/>
<evidence type="ECO:0000313" key="13">
    <source>
        <dbReference type="Proteomes" id="UP001478817"/>
    </source>
</evidence>
<dbReference type="Pfam" id="PF00999">
    <property type="entry name" value="Na_H_Exchanger"/>
    <property type="match status" value="1"/>
</dbReference>
<protein>
    <submittedName>
        <fullName evidence="12">Sodium:proton antiporter</fullName>
    </submittedName>
</protein>
<evidence type="ECO:0000256" key="1">
    <source>
        <dbReference type="ARBA" id="ARBA00004651"/>
    </source>
</evidence>
<feature type="transmembrane region" description="Helical" evidence="10">
    <location>
        <begin position="411"/>
        <end position="435"/>
    </location>
</feature>
<feature type="transmembrane region" description="Helical" evidence="10">
    <location>
        <begin position="275"/>
        <end position="291"/>
    </location>
</feature>